<dbReference type="SUPFAM" id="SSF47781">
    <property type="entry name" value="RuvA domain 2-like"/>
    <property type="match status" value="1"/>
</dbReference>
<name>A0A9D1LAP7_9FIRM</name>
<comment type="caution">
    <text evidence="4">The sequence shown here is derived from an EMBL/GenBank/DDBJ whole genome shotgun (WGS) entry which is preliminary data.</text>
</comment>
<proteinExistence type="inferred from homology"/>
<sequence length="243" mass="27587">MADTHSGHRERLRQKAREDLEAFEPHEVLELLLFYVIPRRNTNPDGHRLIDTFGSAAKALDAPPEELRQVPGIGERAAQWISCVGKLVAAYRELTCWERPMLGNVHLAREFLLEHFGGIRPEEVWTLCLSAEGRLLAARPFADRGKWAGEESLSRAAEEPVRLHAHSLLLLQICRGGTRPSAYDLRHTRQFARALRAMNIYLLDHLLFNGQEMYSMFAHADVEELGPRSQSHSPLGEHYLDGL</sequence>
<dbReference type="Gene3D" id="3.40.140.10">
    <property type="entry name" value="Cytidine Deaminase, domain 2"/>
    <property type="match status" value="1"/>
</dbReference>
<organism evidence="4 5">
    <name type="scientific">Candidatus Pullichristensenella excrementigallinarum</name>
    <dbReference type="NCBI Taxonomy" id="2840907"/>
    <lineage>
        <taxon>Bacteria</taxon>
        <taxon>Bacillati</taxon>
        <taxon>Bacillota</taxon>
        <taxon>Clostridia</taxon>
        <taxon>Candidatus Pullichristensenella</taxon>
    </lineage>
</organism>
<dbReference type="PANTHER" id="PTHR30471:SF3">
    <property type="entry name" value="UPF0758 PROTEIN YEES-RELATED"/>
    <property type="match status" value="1"/>
</dbReference>
<keyword evidence="2" id="KW-0482">Metalloprotease</keyword>
<gene>
    <name evidence="4" type="ORF">IAB02_03535</name>
</gene>
<accession>A0A9D1LAP7</accession>
<evidence type="ECO:0000256" key="2">
    <source>
        <dbReference type="ARBA" id="ARBA00023049"/>
    </source>
</evidence>
<keyword evidence="2" id="KW-0645">Protease</keyword>
<dbReference type="InterPro" id="IPR001405">
    <property type="entry name" value="UPF0758"/>
</dbReference>
<dbReference type="EMBL" id="DVMU01000079">
    <property type="protein sequence ID" value="HIU33613.1"/>
    <property type="molecule type" value="Genomic_DNA"/>
</dbReference>
<evidence type="ECO:0000313" key="4">
    <source>
        <dbReference type="EMBL" id="HIU33613.1"/>
    </source>
</evidence>
<dbReference type="Gene3D" id="1.10.150.20">
    <property type="entry name" value="5' to 3' exonuclease, C-terminal subdomain"/>
    <property type="match status" value="1"/>
</dbReference>
<dbReference type="PANTHER" id="PTHR30471">
    <property type="entry name" value="DNA REPAIR PROTEIN RADC"/>
    <property type="match status" value="1"/>
</dbReference>
<protein>
    <recommendedName>
        <fullName evidence="3">RadC-like JAB domain-containing protein</fullName>
    </recommendedName>
</protein>
<reference evidence="4" key="2">
    <citation type="journal article" date="2021" name="PeerJ">
        <title>Extensive microbial diversity within the chicken gut microbiome revealed by metagenomics and culture.</title>
        <authorList>
            <person name="Gilroy R."/>
            <person name="Ravi A."/>
            <person name="Getino M."/>
            <person name="Pursley I."/>
            <person name="Horton D.L."/>
            <person name="Alikhan N.F."/>
            <person name="Baker D."/>
            <person name="Gharbi K."/>
            <person name="Hall N."/>
            <person name="Watson M."/>
            <person name="Adriaenssens E.M."/>
            <person name="Foster-Nyarko E."/>
            <person name="Jarju S."/>
            <person name="Secka A."/>
            <person name="Antonio M."/>
            <person name="Oren A."/>
            <person name="Chaudhuri R.R."/>
            <person name="La Ragione R."/>
            <person name="Hildebrand F."/>
            <person name="Pallen M.J."/>
        </authorList>
    </citation>
    <scope>NUCLEOTIDE SEQUENCE</scope>
    <source>
        <strain evidence="4">ChiHcec3-11533</strain>
    </source>
</reference>
<feature type="domain" description="RadC-like JAB" evidence="3">
    <location>
        <begin position="108"/>
        <end position="216"/>
    </location>
</feature>
<comment type="similarity">
    <text evidence="1">Belongs to the UPF0758 family.</text>
</comment>
<dbReference type="Proteomes" id="UP000824072">
    <property type="component" value="Unassembled WGS sequence"/>
</dbReference>
<dbReference type="InterPro" id="IPR025657">
    <property type="entry name" value="RadC_JAB"/>
</dbReference>
<keyword evidence="2" id="KW-0378">Hydrolase</keyword>
<reference evidence="4" key="1">
    <citation type="submission" date="2020-10" db="EMBL/GenBank/DDBJ databases">
        <authorList>
            <person name="Gilroy R."/>
        </authorList>
    </citation>
    <scope>NUCLEOTIDE SEQUENCE</scope>
    <source>
        <strain evidence="4">ChiHcec3-11533</strain>
    </source>
</reference>
<evidence type="ECO:0000256" key="1">
    <source>
        <dbReference type="ARBA" id="ARBA00010243"/>
    </source>
</evidence>
<dbReference type="GO" id="GO:0008237">
    <property type="term" value="F:metallopeptidase activity"/>
    <property type="evidence" value="ECO:0007669"/>
    <property type="project" value="UniProtKB-KW"/>
</dbReference>
<evidence type="ECO:0000259" key="3">
    <source>
        <dbReference type="Pfam" id="PF04002"/>
    </source>
</evidence>
<dbReference type="AlphaFoldDB" id="A0A9D1LAP7"/>
<dbReference type="Pfam" id="PF04002">
    <property type="entry name" value="RadC"/>
    <property type="match status" value="1"/>
</dbReference>
<dbReference type="InterPro" id="IPR010994">
    <property type="entry name" value="RuvA_2-like"/>
</dbReference>
<evidence type="ECO:0000313" key="5">
    <source>
        <dbReference type="Proteomes" id="UP000824072"/>
    </source>
</evidence>